<accession>A0A0N7F202</accession>
<evidence type="ECO:0000313" key="2">
    <source>
        <dbReference type="EMBL" id="ALG04373.1"/>
    </source>
</evidence>
<organism evidence="2">
    <name type="scientific">Leucosporidium creatinivorum</name>
    <dbReference type="NCBI Taxonomy" id="106004"/>
    <lineage>
        <taxon>Eukaryota</taxon>
        <taxon>Fungi</taxon>
        <taxon>Dikarya</taxon>
        <taxon>Basidiomycota</taxon>
        <taxon>Pucciniomycotina</taxon>
        <taxon>Microbotryomycetes</taxon>
        <taxon>Leucosporidiales</taxon>
        <taxon>Leucosporidium</taxon>
    </lineage>
</organism>
<dbReference type="EMBL" id="KR229940">
    <property type="protein sequence ID" value="ALG04373.1"/>
    <property type="molecule type" value="Genomic_DNA"/>
</dbReference>
<proteinExistence type="predicted"/>
<name>A0A0N7F202_9BASI</name>
<dbReference type="AlphaFoldDB" id="A0A0N7F202"/>
<dbReference type="GO" id="GO:0003677">
    <property type="term" value="F:DNA binding"/>
    <property type="evidence" value="ECO:0007669"/>
    <property type="project" value="UniProtKB-KW"/>
</dbReference>
<evidence type="ECO:0000256" key="1">
    <source>
        <dbReference type="SAM" id="MobiDB-lite"/>
    </source>
</evidence>
<reference evidence="2" key="1">
    <citation type="submission" date="2015-04" db="EMBL/GenBank/DDBJ databases">
        <title>Genomic Architecture Underlying Sex-Determination in the yeast Leucosporidium scottii: New Insights into the Evolution of Mating Systems in basidiomycetes.</title>
        <authorList>
            <person name="Maia T.M."/>
            <person name="Lopes S."/>
            <person name="Almeida J.M.G.C.F."/>
            <person name="Rosa L.H."/>
            <person name="Sampaio J.P."/>
            <person name="Goncalves P."/>
            <person name="Coelho M.A."/>
        </authorList>
    </citation>
    <scope>NUCLEOTIDE SEQUENCE</scope>
    <source>
        <strain evidence="2">CRUB 1166</strain>
    </source>
</reference>
<keyword evidence="2" id="KW-0238">DNA-binding</keyword>
<feature type="region of interest" description="Disordered" evidence="1">
    <location>
        <begin position="22"/>
        <end position="49"/>
    </location>
</feature>
<feature type="non-terminal residue" evidence="2">
    <location>
        <position position="195"/>
    </location>
</feature>
<keyword evidence="2" id="KW-0371">Homeobox</keyword>
<sequence length="195" mass="21558">MPCFPSSLTRTRTQPSLLSSLSHSALDARPHKRPCASPPYQRSVSHHHSMDQVIRAELREREAQFLEQLPEGRLTADLADSWESTLRRVVAAAETGILSADTIRLCTATARRLEAVSTGLRRWEVATASAADTAVEEARRYLASGEATGASSRSRLHLRPSTTCVPPPSNDSLLAPYRRCFLDHFSFPYLTTADK</sequence>
<gene>
    <name evidence="2" type="primary">HD1</name>
</gene>
<protein>
    <submittedName>
        <fullName evidence="2">Homeodomain transcription factor HD1</fullName>
    </submittedName>
</protein>